<name>A0A2M4CC02_9DIPT</name>
<reference evidence="1" key="1">
    <citation type="submission" date="2018-01" db="EMBL/GenBank/DDBJ databases">
        <title>An insight into the sialome of Amazonian anophelines.</title>
        <authorList>
            <person name="Ribeiro J.M."/>
            <person name="Scarpassa V."/>
            <person name="Calvo E."/>
        </authorList>
    </citation>
    <scope>NUCLEOTIDE SEQUENCE</scope>
    <source>
        <tissue evidence="1">Salivary glands</tissue>
    </source>
</reference>
<accession>A0A2M4CC02</accession>
<protein>
    <submittedName>
        <fullName evidence="1">Putative secreted protein</fullName>
    </submittedName>
</protein>
<evidence type="ECO:0000313" key="1">
    <source>
        <dbReference type="EMBL" id="MBW62866.1"/>
    </source>
</evidence>
<sequence>MSLRKMCKTAVPVAATMWRGSSAAGQPPPIMGLANGDVQQTVSSERLRFVRCHLLFSKPLSLALLVPAGQRESERAMR</sequence>
<dbReference type="EMBL" id="GGFJ01013725">
    <property type="protein sequence ID" value="MBW62866.1"/>
    <property type="molecule type" value="Transcribed_RNA"/>
</dbReference>
<proteinExistence type="predicted"/>
<dbReference type="AlphaFoldDB" id="A0A2M4CC02"/>
<organism evidence="1">
    <name type="scientific">Anopheles marajoara</name>
    <dbReference type="NCBI Taxonomy" id="58244"/>
    <lineage>
        <taxon>Eukaryota</taxon>
        <taxon>Metazoa</taxon>
        <taxon>Ecdysozoa</taxon>
        <taxon>Arthropoda</taxon>
        <taxon>Hexapoda</taxon>
        <taxon>Insecta</taxon>
        <taxon>Pterygota</taxon>
        <taxon>Neoptera</taxon>
        <taxon>Endopterygota</taxon>
        <taxon>Diptera</taxon>
        <taxon>Nematocera</taxon>
        <taxon>Culicoidea</taxon>
        <taxon>Culicidae</taxon>
        <taxon>Anophelinae</taxon>
        <taxon>Anopheles</taxon>
    </lineage>
</organism>